<proteinExistence type="predicted"/>
<keyword evidence="3" id="KW-1185">Reference proteome</keyword>
<evidence type="ECO:0000256" key="1">
    <source>
        <dbReference type="SAM" id="MobiDB-lite"/>
    </source>
</evidence>
<accession>A0AAV5W404</accession>
<dbReference type="EMBL" id="BTSY01000004">
    <property type="protein sequence ID" value="GMT25405.1"/>
    <property type="molecule type" value="Genomic_DNA"/>
</dbReference>
<name>A0AAV5W404_9BILA</name>
<reference evidence="2" key="1">
    <citation type="submission" date="2023-10" db="EMBL/GenBank/DDBJ databases">
        <title>Genome assembly of Pristionchus species.</title>
        <authorList>
            <person name="Yoshida K."/>
            <person name="Sommer R.J."/>
        </authorList>
    </citation>
    <scope>NUCLEOTIDE SEQUENCE</scope>
    <source>
        <strain evidence="2">RS5133</strain>
    </source>
</reference>
<organism evidence="2 3">
    <name type="scientific">Pristionchus fissidentatus</name>
    <dbReference type="NCBI Taxonomy" id="1538716"/>
    <lineage>
        <taxon>Eukaryota</taxon>
        <taxon>Metazoa</taxon>
        <taxon>Ecdysozoa</taxon>
        <taxon>Nematoda</taxon>
        <taxon>Chromadorea</taxon>
        <taxon>Rhabditida</taxon>
        <taxon>Rhabditina</taxon>
        <taxon>Diplogasteromorpha</taxon>
        <taxon>Diplogasteroidea</taxon>
        <taxon>Neodiplogasteridae</taxon>
        <taxon>Pristionchus</taxon>
    </lineage>
</organism>
<dbReference type="AlphaFoldDB" id="A0AAV5W404"/>
<evidence type="ECO:0000313" key="3">
    <source>
        <dbReference type="Proteomes" id="UP001432322"/>
    </source>
</evidence>
<feature type="region of interest" description="Disordered" evidence="1">
    <location>
        <begin position="1"/>
        <end position="81"/>
    </location>
</feature>
<dbReference type="Proteomes" id="UP001432322">
    <property type="component" value="Unassembled WGS sequence"/>
</dbReference>
<protein>
    <submittedName>
        <fullName evidence="2">Uncharacterized protein</fullName>
    </submittedName>
</protein>
<evidence type="ECO:0000313" key="2">
    <source>
        <dbReference type="EMBL" id="GMT25405.1"/>
    </source>
</evidence>
<sequence>ETVKTAQSEENASTPEISQTGSEKKKRQYKLKNDAQRKDPNYQRNRVNNNRSVEKCRQKKKKRGRRREEKKWRRWNYSEAL</sequence>
<feature type="non-terminal residue" evidence="2">
    <location>
        <position position="1"/>
    </location>
</feature>
<feature type="compositionally biased region" description="Basic and acidic residues" evidence="1">
    <location>
        <begin position="31"/>
        <end position="41"/>
    </location>
</feature>
<feature type="compositionally biased region" description="Polar residues" evidence="1">
    <location>
        <begin position="1"/>
        <end position="21"/>
    </location>
</feature>
<gene>
    <name evidence="2" type="ORF">PFISCL1PPCAC_16702</name>
</gene>
<comment type="caution">
    <text evidence="2">The sequence shown here is derived from an EMBL/GenBank/DDBJ whole genome shotgun (WGS) entry which is preliminary data.</text>
</comment>
<feature type="compositionally biased region" description="Polar residues" evidence="1">
    <location>
        <begin position="42"/>
        <end position="51"/>
    </location>
</feature>